<dbReference type="AlphaFoldDB" id="A0A9C6U739"/>
<feature type="region of interest" description="Disordered" evidence="1">
    <location>
        <begin position="245"/>
        <end position="334"/>
    </location>
</feature>
<sequence length="334" mass="34528">MSAVVANLPAPAVTAPHAILLTPGDAGGASGRGKLFFHPFFPLLHFMHFPHLFLGGGLGHHHGLGGFHHGLGGFHHGLGGFHYGGLGGFHHGLGGFHHGLGGFPFRALPPELKRNVLAGTNGGAQKDESTPRATTTVSASSTTPRPAPPPSPPGTTRLAPLPDHSLPHSPPPPFKAFITPKRKVVPVFPVSAYRLPAALPPPVPAYATHTGPLRLTAPGPAPAAEPDIYNFLYAPVRGLPHAYAQRAESSSGAPAASASEVPTSVSTPAPPDQNDENLPLCECPEEEDAASRVELDHSPPAETTAGPPESPEATELTTEEDVTTTELATTVADD</sequence>
<accession>A0A9C6U739</accession>
<evidence type="ECO:0000256" key="1">
    <source>
        <dbReference type="SAM" id="MobiDB-lite"/>
    </source>
</evidence>
<dbReference type="Proteomes" id="UP000504606">
    <property type="component" value="Unplaced"/>
</dbReference>
<reference evidence="3" key="1">
    <citation type="submission" date="2025-08" db="UniProtKB">
        <authorList>
            <consortium name="RefSeq"/>
        </authorList>
    </citation>
    <scope>IDENTIFICATION</scope>
    <source>
        <tissue evidence="3">Whole organism</tissue>
    </source>
</reference>
<proteinExistence type="predicted"/>
<dbReference type="KEGG" id="foc:113206908"/>
<protein>
    <submittedName>
        <fullName evidence="3">Uncharacterized protein LOC113206908</fullName>
    </submittedName>
</protein>
<organism evidence="2 3">
    <name type="scientific">Frankliniella occidentalis</name>
    <name type="common">Western flower thrips</name>
    <name type="synonym">Euthrips occidentalis</name>
    <dbReference type="NCBI Taxonomy" id="133901"/>
    <lineage>
        <taxon>Eukaryota</taxon>
        <taxon>Metazoa</taxon>
        <taxon>Ecdysozoa</taxon>
        <taxon>Arthropoda</taxon>
        <taxon>Hexapoda</taxon>
        <taxon>Insecta</taxon>
        <taxon>Pterygota</taxon>
        <taxon>Neoptera</taxon>
        <taxon>Paraneoptera</taxon>
        <taxon>Thysanoptera</taxon>
        <taxon>Terebrantia</taxon>
        <taxon>Thripoidea</taxon>
        <taxon>Thripidae</taxon>
        <taxon>Frankliniella</taxon>
    </lineage>
</organism>
<feature type="compositionally biased region" description="Basic and acidic residues" evidence="1">
    <location>
        <begin position="289"/>
        <end position="299"/>
    </location>
</feature>
<feature type="compositionally biased region" description="Low complexity" evidence="1">
    <location>
        <begin position="324"/>
        <end position="334"/>
    </location>
</feature>
<feature type="compositionally biased region" description="Low complexity" evidence="1">
    <location>
        <begin position="154"/>
        <end position="164"/>
    </location>
</feature>
<feature type="region of interest" description="Disordered" evidence="1">
    <location>
        <begin position="117"/>
        <end position="174"/>
    </location>
</feature>
<dbReference type="GeneID" id="113206908"/>
<evidence type="ECO:0000313" key="2">
    <source>
        <dbReference type="Proteomes" id="UP000504606"/>
    </source>
</evidence>
<dbReference type="RefSeq" id="XP_052123038.1">
    <property type="nucleotide sequence ID" value="XM_052267078.1"/>
</dbReference>
<keyword evidence="2" id="KW-1185">Reference proteome</keyword>
<name>A0A9C6U739_FRAOC</name>
<feature type="compositionally biased region" description="Low complexity" evidence="1">
    <location>
        <begin position="247"/>
        <end position="259"/>
    </location>
</feature>
<evidence type="ECO:0000313" key="3">
    <source>
        <dbReference type="RefSeq" id="XP_052123038.1"/>
    </source>
</evidence>
<gene>
    <name evidence="3" type="primary">LOC113206908</name>
</gene>
<feature type="compositionally biased region" description="Low complexity" evidence="1">
    <location>
        <begin position="131"/>
        <end position="144"/>
    </location>
</feature>